<sequence length="72" mass="7820">MIWQTPLKVADAQISGAGQVGQVLTEQPRQETSDFFPGDFMGATMNPDIGGYYFAGQPSSLQLHRQLSSSKT</sequence>
<organism evidence="1 2">
    <name type="scientific">Sphaerodactylus townsendi</name>
    <dbReference type="NCBI Taxonomy" id="933632"/>
    <lineage>
        <taxon>Eukaryota</taxon>
        <taxon>Metazoa</taxon>
        <taxon>Chordata</taxon>
        <taxon>Craniata</taxon>
        <taxon>Vertebrata</taxon>
        <taxon>Euteleostomi</taxon>
        <taxon>Lepidosauria</taxon>
        <taxon>Squamata</taxon>
        <taxon>Bifurcata</taxon>
        <taxon>Gekkota</taxon>
        <taxon>Sphaerodactylidae</taxon>
        <taxon>Sphaerodactylus</taxon>
    </lineage>
</organism>
<proteinExistence type="predicted"/>
<dbReference type="EMBL" id="CM037623">
    <property type="protein sequence ID" value="KAH7988910.1"/>
    <property type="molecule type" value="Genomic_DNA"/>
</dbReference>
<protein>
    <submittedName>
        <fullName evidence="1">Uncharacterized protein</fullName>
    </submittedName>
</protein>
<dbReference type="Proteomes" id="UP000827872">
    <property type="component" value="Linkage Group LG10"/>
</dbReference>
<evidence type="ECO:0000313" key="1">
    <source>
        <dbReference type="EMBL" id="KAH7988910.1"/>
    </source>
</evidence>
<comment type="caution">
    <text evidence="1">The sequence shown here is derived from an EMBL/GenBank/DDBJ whole genome shotgun (WGS) entry which is preliminary data.</text>
</comment>
<accession>A0ACB8E9S6</accession>
<evidence type="ECO:0000313" key="2">
    <source>
        <dbReference type="Proteomes" id="UP000827872"/>
    </source>
</evidence>
<keyword evidence="2" id="KW-1185">Reference proteome</keyword>
<name>A0ACB8E9S6_9SAUR</name>
<gene>
    <name evidence="1" type="ORF">K3G42_023815</name>
</gene>
<reference evidence="1" key="1">
    <citation type="submission" date="2021-08" db="EMBL/GenBank/DDBJ databases">
        <title>The first chromosome-level gecko genome reveals the dynamic sex chromosomes of Neotropical dwarf geckos (Sphaerodactylidae: Sphaerodactylus).</title>
        <authorList>
            <person name="Pinto B.J."/>
            <person name="Keating S.E."/>
            <person name="Gamble T."/>
        </authorList>
    </citation>
    <scope>NUCLEOTIDE SEQUENCE</scope>
    <source>
        <strain evidence="1">TG3544</strain>
    </source>
</reference>